<dbReference type="Pfam" id="PF21175">
    <property type="entry name" value="RecR_C"/>
    <property type="match status" value="1"/>
</dbReference>
<dbReference type="Gene3D" id="6.10.250.240">
    <property type="match status" value="1"/>
</dbReference>
<dbReference type="SUPFAM" id="SSF111304">
    <property type="entry name" value="Recombination protein RecR"/>
    <property type="match status" value="1"/>
</dbReference>
<name>A0A7W8CYA5_9FIRM</name>
<dbReference type="SMART" id="SM00493">
    <property type="entry name" value="TOPRIM"/>
    <property type="match status" value="1"/>
</dbReference>
<keyword evidence="3 7" id="KW-0863">Zinc-finger</keyword>
<dbReference type="PANTHER" id="PTHR30446">
    <property type="entry name" value="RECOMBINATION PROTEIN RECR"/>
    <property type="match status" value="1"/>
</dbReference>
<dbReference type="EMBL" id="JACHHK010000009">
    <property type="protein sequence ID" value="MBB5183837.1"/>
    <property type="molecule type" value="Genomic_DNA"/>
</dbReference>
<dbReference type="InterPro" id="IPR034137">
    <property type="entry name" value="TOPRIM_RecR"/>
</dbReference>
<dbReference type="HAMAP" id="MF_00017">
    <property type="entry name" value="RecR"/>
    <property type="match status" value="1"/>
</dbReference>
<keyword evidence="6 7" id="KW-0234">DNA repair</keyword>
<dbReference type="Gene3D" id="3.30.60.80">
    <property type="match status" value="1"/>
</dbReference>
<evidence type="ECO:0000256" key="2">
    <source>
        <dbReference type="ARBA" id="ARBA00022763"/>
    </source>
</evidence>
<evidence type="ECO:0000256" key="4">
    <source>
        <dbReference type="ARBA" id="ARBA00022833"/>
    </source>
</evidence>
<evidence type="ECO:0000256" key="6">
    <source>
        <dbReference type="ARBA" id="ARBA00023204"/>
    </source>
</evidence>
<dbReference type="RefSeq" id="WP_183329133.1">
    <property type="nucleotide sequence ID" value="NZ_JACHHK010000009.1"/>
</dbReference>
<dbReference type="PANTHER" id="PTHR30446:SF0">
    <property type="entry name" value="RECOMBINATION PROTEIN RECR"/>
    <property type="match status" value="1"/>
</dbReference>
<evidence type="ECO:0000313" key="9">
    <source>
        <dbReference type="EMBL" id="MBB5183837.1"/>
    </source>
</evidence>
<dbReference type="InterPro" id="IPR015967">
    <property type="entry name" value="Rcmb_RecR_Znf"/>
</dbReference>
<keyword evidence="10" id="KW-1185">Reference proteome</keyword>
<dbReference type="Gene3D" id="3.40.1360.10">
    <property type="match status" value="1"/>
</dbReference>
<feature type="domain" description="Toprim" evidence="8">
    <location>
        <begin position="80"/>
        <end position="173"/>
    </location>
</feature>
<dbReference type="NCBIfam" id="TIGR00615">
    <property type="entry name" value="recR"/>
    <property type="match status" value="1"/>
</dbReference>
<dbReference type="Pfam" id="PF13662">
    <property type="entry name" value="Toprim_4"/>
    <property type="match status" value="1"/>
</dbReference>
<sequence>MNYPKKFNDLIQAFQKLPGVGAKTAERYAYTMLDWDPETLNDFLDAMNHMKTGIQRCKICGNLSSGEKCSICADPDRNRNMICVVESPKDIAAIESMQEYNGVYHVLNGTINMKKGILPDQLNIQSLLDRINEETQEVILATDPTMDGETTALYIEKLLKDKVKITRLAYGIPIGGHLDYTDSLTLLRAFQGRK</sequence>
<keyword evidence="2 7" id="KW-0227">DNA damage</keyword>
<organism evidence="9 10">
    <name type="scientific">Catenisphaera adipataccumulans</name>
    <dbReference type="NCBI Taxonomy" id="700500"/>
    <lineage>
        <taxon>Bacteria</taxon>
        <taxon>Bacillati</taxon>
        <taxon>Bacillota</taxon>
        <taxon>Erysipelotrichia</taxon>
        <taxon>Erysipelotrichales</taxon>
        <taxon>Erysipelotrichaceae</taxon>
        <taxon>Catenisphaera</taxon>
    </lineage>
</organism>
<reference evidence="9 10" key="1">
    <citation type="submission" date="2020-08" db="EMBL/GenBank/DDBJ databases">
        <title>Genomic Encyclopedia of Type Strains, Phase IV (KMG-IV): sequencing the most valuable type-strain genomes for metagenomic binning, comparative biology and taxonomic classification.</title>
        <authorList>
            <person name="Goeker M."/>
        </authorList>
    </citation>
    <scope>NUCLEOTIDE SEQUENCE [LARGE SCALE GENOMIC DNA]</scope>
    <source>
        <strain evidence="9 10">DSM 25799</strain>
    </source>
</reference>
<gene>
    <name evidence="7" type="primary">recR</name>
    <name evidence="9" type="ORF">HNQ47_001884</name>
</gene>
<comment type="similarity">
    <text evidence="7">Belongs to the RecR family.</text>
</comment>
<protein>
    <recommendedName>
        <fullName evidence="7">Recombination protein RecR</fullName>
    </recommendedName>
</protein>
<keyword evidence="1 7" id="KW-0479">Metal-binding</keyword>
<keyword evidence="5 7" id="KW-0233">DNA recombination</keyword>
<accession>A0A7W8CYA5</accession>
<dbReference type="GO" id="GO:0008270">
    <property type="term" value="F:zinc ion binding"/>
    <property type="evidence" value="ECO:0007669"/>
    <property type="project" value="UniProtKB-KW"/>
</dbReference>
<comment type="function">
    <text evidence="7">May play a role in DNA repair. It seems to be involved in an RecBC-independent recombinational process of DNA repair. It may act with RecF and RecO.</text>
</comment>
<dbReference type="Pfam" id="PF21176">
    <property type="entry name" value="RecR_HhH"/>
    <property type="match status" value="1"/>
</dbReference>
<keyword evidence="4 7" id="KW-0862">Zinc</keyword>
<dbReference type="GO" id="GO:0006281">
    <property type="term" value="P:DNA repair"/>
    <property type="evidence" value="ECO:0007669"/>
    <property type="project" value="UniProtKB-UniRule"/>
</dbReference>
<evidence type="ECO:0000256" key="1">
    <source>
        <dbReference type="ARBA" id="ARBA00022723"/>
    </source>
</evidence>
<dbReference type="InterPro" id="IPR006171">
    <property type="entry name" value="TOPRIM_dom"/>
</dbReference>
<dbReference type="PROSITE" id="PS50880">
    <property type="entry name" value="TOPRIM"/>
    <property type="match status" value="1"/>
</dbReference>
<evidence type="ECO:0000256" key="3">
    <source>
        <dbReference type="ARBA" id="ARBA00022771"/>
    </source>
</evidence>
<feature type="zinc finger region" description="C4-type" evidence="7">
    <location>
        <begin position="57"/>
        <end position="72"/>
    </location>
</feature>
<proteinExistence type="inferred from homology"/>
<dbReference type="PROSITE" id="PS01300">
    <property type="entry name" value="RECR"/>
    <property type="match status" value="1"/>
</dbReference>
<evidence type="ECO:0000256" key="5">
    <source>
        <dbReference type="ARBA" id="ARBA00023172"/>
    </source>
</evidence>
<dbReference type="InterPro" id="IPR000093">
    <property type="entry name" value="DNA_Rcmb_RecR"/>
</dbReference>
<dbReference type="GO" id="GO:0003677">
    <property type="term" value="F:DNA binding"/>
    <property type="evidence" value="ECO:0007669"/>
    <property type="project" value="UniProtKB-UniRule"/>
</dbReference>
<comment type="caution">
    <text evidence="9">The sequence shown here is derived from an EMBL/GenBank/DDBJ whole genome shotgun (WGS) entry which is preliminary data.</text>
</comment>
<evidence type="ECO:0000259" key="8">
    <source>
        <dbReference type="PROSITE" id="PS50880"/>
    </source>
</evidence>
<dbReference type="AlphaFoldDB" id="A0A7W8CYA5"/>
<dbReference type="Proteomes" id="UP000539953">
    <property type="component" value="Unassembled WGS sequence"/>
</dbReference>
<evidence type="ECO:0000313" key="10">
    <source>
        <dbReference type="Proteomes" id="UP000539953"/>
    </source>
</evidence>
<dbReference type="Gene3D" id="1.10.8.420">
    <property type="entry name" value="RecR Domain 1"/>
    <property type="match status" value="1"/>
</dbReference>
<dbReference type="Pfam" id="PF02132">
    <property type="entry name" value="RecR_ZnF"/>
    <property type="match status" value="1"/>
</dbReference>
<dbReference type="GO" id="GO:0006310">
    <property type="term" value="P:DNA recombination"/>
    <property type="evidence" value="ECO:0007669"/>
    <property type="project" value="UniProtKB-UniRule"/>
</dbReference>
<dbReference type="InterPro" id="IPR023627">
    <property type="entry name" value="Rcmb_RecR"/>
</dbReference>
<evidence type="ECO:0000256" key="7">
    <source>
        <dbReference type="HAMAP-Rule" id="MF_00017"/>
    </source>
</evidence>
<dbReference type="CDD" id="cd01025">
    <property type="entry name" value="TOPRIM_recR"/>
    <property type="match status" value="1"/>
</dbReference>